<reference evidence="1" key="1">
    <citation type="journal article" date="2022" name="bioRxiv">
        <title>Sequencing and chromosome-scale assembly of the giantPleurodeles waltlgenome.</title>
        <authorList>
            <person name="Brown T."/>
            <person name="Elewa A."/>
            <person name="Iarovenko S."/>
            <person name="Subramanian E."/>
            <person name="Araus A.J."/>
            <person name="Petzold A."/>
            <person name="Susuki M."/>
            <person name="Suzuki K.-i.T."/>
            <person name="Hayashi T."/>
            <person name="Toyoda A."/>
            <person name="Oliveira C."/>
            <person name="Osipova E."/>
            <person name="Leigh N.D."/>
            <person name="Simon A."/>
            <person name="Yun M.H."/>
        </authorList>
    </citation>
    <scope>NUCLEOTIDE SEQUENCE</scope>
    <source>
        <strain evidence="1">20211129_DDA</strain>
        <tissue evidence="1">Liver</tissue>
    </source>
</reference>
<organism evidence="1 2">
    <name type="scientific">Pleurodeles waltl</name>
    <name type="common">Iberian ribbed newt</name>
    <dbReference type="NCBI Taxonomy" id="8319"/>
    <lineage>
        <taxon>Eukaryota</taxon>
        <taxon>Metazoa</taxon>
        <taxon>Chordata</taxon>
        <taxon>Craniata</taxon>
        <taxon>Vertebrata</taxon>
        <taxon>Euteleostomi</taxon>
        <taxon>Amphibia</taxon>
        <taxon>Batrachia</taxon>
        <taxon>Caudata</taxon>
        <taxon>Salamandroidea</taxon>
        <taxon>Salamandridae</taxon>
        <taxon>Pleurodelinae</taxon>
        <taxon>Pleurodeles</taxon>
    </lineage>
</organism>
<gene>
    <name evidence="1" type="ORF">NDU88_005562</name>
</gene>
<sequence length="91" mass="10110">MRLPNRAHDDQRLRLLGNNGSPRSVSTFRYARLTDEAFRFPVRSSAAEAALIERRLRANSRAVRSPFSRCVIRILALPLGPAPKGGALQTP</sequence>
<dbReference type="EMBL" id="JANPWB010000008">
    <property type="protein sequence ID" value="KAJ1165133.1"/>
    <property type="molecule type" value="Genomic_DNA"/>
</dbReference>
<name>A0AAV7SLZ9_PLEWA</name>
<evidence type="ECO:0000313" key="2">
    <source>
        <dbReference type="Proteomes" id="UP001066276"/>
    </source>
</evidence>
<accession>A0AAV7SLZ9</accession>
<keyword evidence="2" id="KW-1185">Reference proteome</keyword>
<protein>
    <submittedName>
        <fullName evidence="1">Uncharacterized protein</fullName>
    </submittedName>
</protein>
<proteinExistence type="predicted"/>
<comment type="caution">
    <text evidence="1">The sequence shown here is derived from an EMBL/GenBank/DDBJ whole genome shotgun (WGS) entry which is preliminary data.</text>
</comment>
<evidence type="ECO:0000313" key="1">
    <source>
        <dbReference type="EMBL" id="KAJ1165133.1"/>
    </source>
</evidence>
<dbReference type="Proteomes" id="UP001066276">
    <property type="component" value="Chromosome 4_2"/>
</dbReference>
<dbReference type="AlphaFoldDB" id="A0AAV7SLZ9"/>